<dbReference type="InterPro" id="IPR050445">
    <property type="entry name" value="Bact_polysacc_biosynth/exp"/>
</dbReference>
<reference evidence="9 10" key="1">
    <citation type="submission" date="2015-06" db="EMBL/GenBank/DDBJ databases">
        <authorList>
            <person name="Wibberg Daniel"/>
        </authorList>
    </citation>
    <scope>NUCLEOTIDE SEQUENCE [LARGE SCALE GENOMIC DNA]</scope>
    <source>
        <strain evidence="9 10">T3/55T</strain>
    </source>
</reference>
<dbReference type="GO" id="GO:0004713">
    <property type="term" value="F:protein tyrosine kinase activity"/>
    <property type="evidence" value="ECO:0007669"/>
    <property type="project" value="TreeGrafter"/>
</dbReference>
<keyword evidence="5 7" id="KW-1133">Transmembrane helix</keyword>
<feature type="transmembrane region" description="Helical" evidence="7">
    <location>
        <begin position="319"/>
        <end position="340"/>
    </location>
</feature>
<accession>A0A0H5SG44</accession>
<protein>
    <recommendedName>
        <fullName evidence="8">Polysaccharide chain length determinant N-terminal domain-containing protein</fullName>
    </recommendedName>
</protein>
<evidence type="ECO:0000256" key="2">
    <source>
        <dbReference type="ARBA" id="ARBA00006683"/>
    </source>
</evidence>
<evidence type="ECO:0000259" key="8">
    <source>
        <dbReference type="Pfam" id="PF02706"/>
    </source>
</evidence>
<evidence type="ECO:0000256" key="1">
    <source>
        <dbReference type="ARBA" id="ARBA00004651"/>
    </source>
</evidence>
<feature type="transmembrane region" description="Helical" evidence="7">
    <location>
        <begin position="28"/>
        <end position="49"/>
    </location>
</feature>
<keyword evidence="3" id="KW-1003">Cell membrane</keyword>
<dbReference type="AlphaFoldDB" id="A0A0H5SG44"/>
<dbReference type="Pfam" id="PF02706">
    <property type="entry name" value="Wzz"/>
    <property type="match status" value="1"/>
</dbReference>
<evidence type="ECO:0000256" key="4">
    <source>
        <dbReference type="ARBA" id="ARBA00022692"/>
    </source>
</evidence>
<feature type="domain" description="Polysaccharide chain length determinant N-terminal" evidence="8">
    <location>
        <begin position="12"/>
        <end position="100"/>
    </location>
</feature>
<keyword evidence="6 7" id="KW-0472">Membrane</keyword>
<evidence type="ECO:0000256" key="6">
    <source>
        <dbReference type="ARBA" id="ARBA00023136"/>
    </source>
</evidence>
<organism evidence="9 10">
    <name type="scientific">Herbinix hemicellulosilytica</name>
    <dbReference type="NCBI Taxonomy" id="1564487"/>
    <lineage>
        <taxon>Bacteria</taxon>
        <taxon>Bacillati</taxon>
        <taxon>Bacillota</taxon>
        <taxon>Clostridia</taxon>
        <taxon>Lachnospirales</taxon>
        <taxon>Lachnospiraceae</taxon>
        <taxon>Herbinix</taxon>
    </lineage>
</organism>
<dbReference type="RefSeq" id="WP_103202574.1">
    <property type="nucleotide sequence ID" value="NZ_CVTD020000015.1"/>
</dbReference>
<proteinExistence type="inferred from homology"/>
<evidence type="ECO:0000313" key="9">
    <source>
        <dbReference type="EMBL" id="CRZ34462.1"/>
    </source>
</evidence>
<name>A0A0H5SG44_HERHM</name>
<evidence type="ECO:0000256" key="7">
    <source>
        <dbReference type="SAM" id="Phobius"/>
    </source>
</evidence>
<sequence length="346" mass="39343">MSNNNYSQDFYEEISLQDLFMALWKQKVLIIIFTLAAAMISGIFSIFILKPVYHARLDIIINMPETYQTKYGDFLLPISTNEQYINLITSSEILKNTIEDMGYDTNEISIESLRDRISIVQTNNNNAGQNSFVIRVAANNPQEAKLLAEVLYNNYIEFVDVLTAKGAVEYFIDYYSVQVSSLNVELKSNKALLEKYTELLASTPMTINQKEAIDSIKSADKISNIVIMENIINPNYTALEQDIIDIKQTINTIESNIDLYNTYLDELKAKKAEIEAYYNTGEFNEISNKIVRVTTSNIYLVSEPVAPSRKSSPNNFRNILIGAVLGAMVSVLAALIREFWFKKDMQ</sequence>
<evidence type="ECO:0000256" key="5">
    <source>
        <dbReference type="ARBA" id="ARBA00022989"/>
    </source>
</evidence>
<dbReference type="PANTHER" id="PTHR32309:SF13">
    <property type="entry name" value="FERRIC ENTEROBACTIN TRANSPORT PROTEIN FEPE"/>
    <property type="match status" value="1"/>
</dbReference>
<gene>
    <name evidence="9" type="ORF">HHT355_1260</name>
</gene>
<dbReference type="OrthoDB" id="2360475at2"/>
<dbReference type="EMBL" id="CVTD020000015">
    <property type="protein sequence ID" value="CRZ34462.1"/>
    <property type="molecule type" value="Genomic_DNA"/>
</dbReference>
<evidence type="ECO:0000313" key="10">
    <source>
        <dbReference type="Proteomes" id="UP000236497"/>
    </source>
</evidence>
<dbReference type="PANTHER" id="PTHR32309">
    <property type="entry name" value="TYROSINE-PROTEIN KINASE"/>
    <property type="match status" value="1"/>
</dbReference>
<dbReference type="InterPro" id="IPR003856">
    <property type="entry name" value="LPS_length_determ_N"/>
</dbReference>
<evidence type="ECO:0000256" key="3">
    <source>
        <dbReference type="ARBA" id="ARBA00022475"/>
    </source>
</evidence>
<comment type="subcellular location">
    <subcellularLocation>
        <location evidence="1">Cell membrane</location>
        <topology evidence="1">Multi-pass membrane protein</topology>
    </subcellularLocation>
</comment>
<keyword evidence="4 7" id="KW-0812">Transmembrane</keyword>
<keyword evidence="10" id="KW-1185">Reference proteome</keyword>
<dbReference type="Proteomes" id="UP000236497">
    <property type="component" value="Unassembled WGS sequence"/>
</dbReference>
<dbReference type="GO" id="GO:0005886">
    <property type="term" value="C:plasma membrane"/>
    <property type="evidence" value="ECO:0007669"/>
    <property type="project" value="UniProtKB-SubCell"/>
</dbReference>
<comment type="similarity">
    <text evidence="2">Belongs to the CpsC/CapA family.</text>
</comment>